<dbReference type="GO" id="GO:0071732">
    <property type="term" value="P:cellular response to nitric oxide"/>
    <property type="evidence" value="ECO:0007669"/>
    <property type="project" value="UniProtKB-ARBA"/>
</dbReference>
<comment type="cofactor">
    <cofactor evidence="1">
        <name>Mg(2+)</name>
        <dbReference type="ChEBI" id="CHEBI:18420"/>
    </cofactor>
</comment>
<name>A0AA37W8I8_9GAMM</name>
<evidence type="ECO:0000256" key="2">
    <source>
        <dbReference type="ARBA" id="ARBA00012282"/>
    </source>
</evidence>
<feature type="domain" description="GGDEF" evidence="8">
    <location>
        <begin position="526"/>
        <end position="659"/>
    </location>
</feature>
<dbReference type="Pfam" id="PF00990">
    <property type="entry name" value="GGDEF"/>
    <property type="match status" value="1"/>
</dbReference>
<dbReference type="PANTHER" id="PTHR44757:SF2">
    <property type="entry name" value="BIOFILM ARCHITECTURE MAINTENANCE PROTEIN MBAA"/>
    <property type="match status" value="1"/>
</dbReference>
<keyword evidence="10" id="KW-1185">Reference proteome</keyword>
<comment type="catalytic activity">
    <reaction evidence="4">
        <text>3',3'-c-di-GMP + H2O = 5'-phosphoguanylyl(3'-&gt;5')guanosine + H(+)</text>
        <dbReference type="Rhea" id="RHEA:24902"/>
        <dbReference type="ChEBI" id="CHEBI:15377"/>
        <dbReference type="ChEBI" id="CHEBI:15378"/>
        <dbReference type="ChEBI" id="CHEBI:58754"/>
        <dbReference type="ChEBI" id="CHEBI:58805"/>
        <dbReference type="EC" id="3.1.4.52"/>
    </reaction>
    <physiologicalReaction direction="left-to-right" evidence="4">
        <dbReference type="Rhea" id="RHEA:24903"/>
    </physiologicalReaction>
</comment>
<dbReference type="CDD" id="cd00130">
    <property type="entry name" value="PAS"/>
    <property type="match status" value="2"/>
</dbReference>
<dbReference type="PANTHER" id="PTHR44757">
    <property type="entry name" value="DIGUANYLATE CYCLASE DGCP"/>
    <property type="match status" value="1"/>
</dbReference>
<keyword evidence="3" id="KW-0973">c-di-GMP</keyword>
<dbReference type="SUPFAM" id="SSF141868">
    <property type="entry name" value="EAL domain-like"/>
    <property type="match status" value="1"/>
</dbReference>
<evidence type="ECO:0000256" key="4">
    <source>
        <dbReference type="ARBA" id="ARBA00051114"/>
    </source>
</evidence>
<dbReference type="NCBIfam" id="TIGR00254">
    <property type="entry name" value="GGDEF"/>
    <property type="match status" value="1"/>
</dbReference>
<feature type="domain" description="PAC" evidence="6">
    <location>
        <begin position="183"/>
        <end position="237"/>
    </location>
</feature>
<dbReference type="InterPro" id="IPR035965">
    <property type="entry name" value="PAS-like_dom_sf"/>
</dbReference>
<dbReference type="NCBIfam" id="TIGR00229">
    <property type="entry name" value="sensory_box"/>
    <property type="match status" value="2"/>
</dbReference>
<feature type="domain" description="PAS" evidence="5">
    <location>
        <begin position="113"/>
        <end position="158"/>
    </location>
</feature>
<dbReference type="FunFam" id="3.30.70.270:FF:000001">
    <property type="entry name" value="Diguanylate cyclase domain protein"/>
    <property type="match status" value="1"/>
</dbReference>
<sequence length="925" mass="104990">MPYYAQVDNISLVVDTKAFAVVSIACKEHSLQKCLNAFLDQSVFELIPELSDYKKELSSIHSNDYCHLILETPICTLVINANAVHCPELNTPLALLHLTVPEPKTDCSFIYLLSRALESAHHGITIADARLPDCPIIYCNQAFSRLTGYSIPEILGKNCRFLQGSDTDQRGTQLLRIAISEAKECKTVLRNYKKNGEMFWNELTISPVFDGHGNITHFVGIQYDITDQMLVEGALKESEKRYRTLFETNVDGIAYYDLSGKCLDANETYCSMLGYSWEEVIDMNSDDITPPYWQKFDQRIRESQLDNILHCQEYEKELIKKNHTIFPVNIRQCLHLNQHGRPIAFWLLVRDISRQKETMEKLEHSRQLLDETGKLAKVGGWEMLDDQTIFFTHEAVKILGTGSEQTDLEEFRQLFIHEQSLLFRKSVEIAYEAGEPLDITLQMVRNDPKQYLRIQGHIKVNEEGKKALVGAIQDITETKVTQDKLLEHESHLKYLAHHDALTGLPNRLLYNDRAAHAIARAEREGHKVAVLLLDLDRFKVINDSLGHDIGDRFLKSIASRASMAIRDSDTFARLGGDEFVVLLEGIDDTQDVINVAQKLQSAISQPIQLESHNLHSSASIGIAMYPDDGERIDELLRCADAAMYRVKAQGKNSFQFYTKEINNRAVELLVLENDMHKAIKDQDFILYYQPQISLKDLSIVGVESLIRWHHPKKGMIPPADFIPLAEESGMIIEIGEWVLMESCRQAKEWLDKGYHFGRIAVNLSAKQFHRSNITQQVKAALESHQLPPEHLELEITESIAIENIDVTIETLKELKSLGIHLSIDDFGTGYSSLSYLKRFSIDKLKIDKSFVDDILIDDGGAAIATSTIALAHQMGLKVIAEGVETSDQCAFLQSHQCDEAQGYHISRPLNSSDTQTFFDQYNKQH</sequence>
<evidence type="ECO:0000256" key="3">
    <source>
        <dbReference type="ARBA" id="ARBA00022636"/>
    </source>
</evidence>
<dbReference type="EMBL" id="BSNM01000015">
    <property type="protein sequence ID" value="GLQ32099.1"/>
    <property type="molecule type" value="Genomic_DNA"/>
</dbReference>
<dbReference type="InterPro" id="IPR000014">
    <property type="entry name" value="PAS"/>
</dbReference>
<dbReference type="EC" id="3.1.4.52" evidence="2"/>
<dbReference type="InterPro" id="IPR000700">
    <property type="entry name" value="PAS-assoc_C"/>
</dbReference>
<dbReference type="PROSITE" id="PS50113">
    <property type="entry name" value="PAC"/>
    <property type="match status" value="2"/>
</dbReference>
<dbReference type="Gene3D" id="3.30.70.270">
    <property type="match status" value="1"/>
</dbReference>
<reference evidence="9" key="1">
    <citation type="journal article" date="2014" name="Int. J. Syst. Evol. Microbiol.">
        <title>Complete genome sequence of Corynebacterium casei LMG S-19264T (=DSM 44701T), isolated from a smear-ripened cheese.</title>
        <authorList>
            <consortium name="US DOE Joint Genome Institute (JGI-PGF)"/>
            <person name="Walter F."/>
            <person name="Albersmeier A."/>
            <person name="Kalinowski J."/>
            <person name="Ruckert C."/>
        </authorList>
    </citation>
    <scope>NUCLEOTIDE SEQUENCE</scope>
    <source>
        <strain evidence="9">NBRC 110071</strain>
    </source>
</reference>
<dbReference type="SMART" id="SM00267">
    <property type="entry name" value="GGDEF"/>
    <property type="match status" value="1"/>
</dbReference>
<accession>A0AA37W8I8</accession>
<dbReference type="SUPFAM" id="SSF55785">
    <property type="entry name" value="PYP-like sensor domain (PAS domain)"/>
    <property type="match status" value="3"/>
</dbReference>
<dbReference type="Proteomes" id="UP001161389">
    <property type="component" value="Unassembled WGS sequence"/>
</dbReference>
<dbReference type="InterPro" id="IPR043128">
    <property type="entry name" value="Rev_trsase/Diguanyl_cyclase"/>
</dbReference>
<dbReference type="InterPro" id="IPR001610">
    <property type="entry name" value="PAC"/>
</dbReference>
<evidence type="ECO:0000256" key="1">
    <source>
        <dbReference type="ARBA" id="ARBA00001946"/>
    </source>
</evidence>
<evidence type="ECO:0000313" key="9">
    <source>
        <dbReference type="EMBL" id="GLQ32099.1"/>
    </source>
</evidence>
<dbReference type="InterPro" id="IPR001633">
    <property type="entry name" value="EAL_dom"/>
</dbReference>
<dbReference type="InterPro" id="IPR035919">
    <property type="entry name" value="EAL_sf"/>
</dbReference>
<organism evidence="9 10">
    <name type="scientific">Litoribrevibacter albus</name>
    <dbReference type="NCBI Taxonomy" id="1473156"/>
    <lineage>
        <taxon>Bacteria</taxon>
        <taxon>Pseudomonadati</taxon>
        <taxon>Pseudomonadota</taxon>
        <taxon>Gammaproteobacteria</taxon>
        <taxon>Oceanospirillales</taxon>
        <taxon>Oceanospirillaceae</taxon>
        <taxon>Litoribrevibacter</taxon>
    </lineage>
</organism>
<dbReference type="CDD" id="cd01948">
    <property type="entry name" value="EAL"/>
    <property type="match status" value="1"/>
</dbReference>
<dbReference type="PROSITE" id="PS50887">
    <property type="entry name" value="GGDEF"/>
    <property type="match status" value="1"/>
</dbReference>
<dbReference type="InterPro" id="IPR052155">
    <property type="entry name" value="Biofilm_reg_signaling"/>
</dbReference>
<dbReference type="FunFam" id="3.20.20.450:FF:000001">
    <property type="entry name" value="Cyclic di-GMP phosphodiesterase yahA"/>
    <property type="match status" value="1"/>
</dbReference>
<feature type="domain" description="PAS" evidence="5">
    <location>
        <begin position="238"/>
        <end position="284"/>
    </location>
</feature>
<proteinExistence type="predicted"/>
<evidence type="ECO:0000259" key="8">
    <source>
        <dbReference type="PROSITE" id="PS50887"/>
    </source>
</evidence>
<protein>
    <recommendedName>
        <fullName evidence="2">cyclic-guanylate-specific phosphodiesterase</fullName>
        <ecNumber evidence="2">3.1.4.52</ecNumber>
    </recommendedName>
</protein>
<evidence type="ECO:0000259" key="5">
    <source>
        <dbReference type="PROSITE" id="PS50112"/>
    </source>
</evidence>
<dbReference type="SMART" id="SM00086">
    <property type="entry name" value="PAC"/>
    <property type="match status" value="3"/>
</dbReference>
<dbReference type="AlphaFoldDB" id="A0AA37W8I8"/>
<dbReference type="Pfam" id="PF00989">
    <property type="entry name" value="PAS"/>
    <property type="match status" value="1"/>
</dbReference>
<evidence type="ECO:0000259" key="6">
    <source>
        <dbReference type="PROSITE" id="PS50113"/>
    </source>
</evidence>
<dbReference type="Pfam" id="PF13426">
    <property type="entry name" value="PAS_9"/>
    <property type="match status" value="1"/>
</dbReference>
<reference evidence="9" key="2">
    <citation type="submission" date="2023-01" db="EMBL/GenBank/DDBJ databases">
        <title>Draft genome sequence of Litoribrevibacter albus strain NBRC 110071.</title>
        <authorList>
            <person name="Sun Q."/>
            <person name="Mori K."/>
        </authorList>
    </citation>
    <scope>NUCLEOTIDE SEQUENCE</scope>
    <source>
        <strain evidence="9">NBRC 110071</strain>
    </source>
</reference>
<comment type="caution">
    <text evidence="9">The sequence shown here is derived from an EMBL/GenBank/DDBJ whole genome shotgun (WGS) entry which is preliminary data.</text>
</comment>
<dbReference type="InterPro" id="IPR013767">
    <property type="entry name" value="PAS_fold"/>
</dbReference>
<dbReference type="PROSITE" id="PS50883">
    <property type="entry name" value="EAL"/>
    <property type="match status" value="1"/>
</dbReference>
<dbReference type="PROSITE" id="PS50112">
    <property type="entry name" value="PAS"/>
    <property type="match status" value="2"/>
</dbReference>
<dbReference type="Pfam" id="PF00563">
    <property type="entry name" value="EAL"/>
    <property type="match status" value="1"/>
</dbReference>
<dbReference type="Gene3D" id="3.20.20.450">
    <property type="entry name" value="EAL domain"/>
    <property type="match status" value="1"/>
</dbReference>
<feature type="domain" description="PAC" evidence="6">
    <location>
        <begin position="312"/>
        <end position="364"/>
    </location>
</feature>
<dbReference type="Gene3D" id="3.30.450.20">
    <property type="entry name" value="PAS domain"/>
    <property type="match status" value="3"/>
</dbReference>
<feature type="domain" description="EAL" evidence="7">
    <location>
        <begin position="668"/>
        <end position="922"/>
    </location>
</feature>
<dbReference type="CDD" id="cd01949">
    <property type="entry name" value="GGDEF"/>
    <property type="match status" value="1"/>
</dbReference>
<dbReference type="SMART" id="SM00091">
    <property type="entry name" value="PAS"/>
    <property type="match status" value="2"/>
</dbReference>
<dbReference type="InterPro" id="IPR029787">
    <property type="entry name" value="Nucleotide_cyclase"/>
</dbReference>
<evidence type="ECO:0000259" key="7">
    <source>
        <dbReference type="PROSITE" id="PS50883"/>
    </source>
</evidence>
<dbReference type="GO" id="GO:0006355">
    <property type="term" value="P:regulation of DNA-templated transcription"/>
    <property type="evidence" value="ECO:0007669"/>
    <property type="project" value="InterPro"/>
</dbReference>
<dbReference type="SMART" id="SM00052">
    <property type="entry name" value="EAL"/>
    <property type="match status" value="1"/>
</dbReference>
<dbReference type="InterPro" id="IPR000160">
    <property type="entry name" value="GGDEF_dom"/>
</dbReference>
<dbReference type="GO" id="GO:0071111">
    <property type="term" value="F:cyclic-guanylate-specific phosphodiesterase activity"/>
    <property type="evidence" value="ECO:0007669"/>
    <property type="project" value="UniProtKB-EC"/>
</dbReference>
<gene>
    <name evidence="9" type="ORF">GCM10007876_25780</name>
</gene>
<evidence type="ECO:0000313" key="10">
    <source>
        <dbReference type="Proteomes" id="UP001161389"/>
    </source>
</evidence>
<dbReference type="SUPFAM" id="SSF55073">
    <property type="entry name" value="Nucleotide cyclase"/>
    <property type="match status" value="1"/>
</dbReference>